<evidence type="ECO:0000313" key="6">
    <source>
        <dbReference type="EMBL" id="GGT14574.1"/>
    </source>
</evidence>
<organism evidence="6 7">
    <name type="scientific">Streptomyces purpureus</name>
    <dbReference type="NCBI Taxonomy" id="1951"/>
    <lineage>
        <taxon>Bacteria</taxon>
        <taxon>Bacillati</taxon>
        <taxon>Actinomycetota</taxon>
        <taxon>Actinomycetes</taxon>
        <taxon>Kitasatosporales</taxon>
        <taxon>Streptomycetaceae</taxon>
        <taxon>Streptomyces</taxon>
    </lineage>
</organism>
<keyword evidence="3" id="KW-0804">Transcription</keyword>
<feature type="domain" description="HTH araC/xylS-type" evidence="5">
    <location>
        <begin position="42"/>
        <end position="119"/>
    </location>
</feature>
<proteinExistence type="predicted"/>
<dbReference type="GO" id="GO:0003700">
    <property type="term" value="F:DNA-binding transcription factor activity"/>
    <property type="evidence" value="ECO:0007669"/>
    <property type="project" value="InterPro"/>
</dbReference>
<dbReference type="AlphaFoldDB" id="A0A918LLR7"/>
<keyword evidence="7" id="KW-1185">Reference proteome</keyword>
<evidence type="ECO:0000256" key="3">
    <source>
        <dbReference type="ARBA" id="ARBA00023163"/>
    </source>
</evidence>
<dbReference type="InterPro" id="IPR018060">
    <property type="entry name" value="HTH_AraC"/>
</dbReference>
<dbReference type="Gene3D" id="1.10.10.60">
    <property type="entry name" value="Homeodomain-like"/>
    <property type="match status" value="1"/>
</dbReference>
<protein>
    <recommendedName>
        <fullName evidence="5">HTH araC/xylS-type domain-containing protein</fullName>
    </recommendedName>
</protein>
<keyword evidence="1" id="KW-0805">Transcription regulation</keyword>
<dbReference type="SMART" id="SM00342">
    <property type="entry name" value="HTH_ARAC"/>
    <property type="match status" value="1"/>
</dbReference>
<reference evidence="6" key="2">
    <citation type="submission" date="2020-09" db="EMBL/GenBank/DDBJ databases">
        <authorList>
            <person name="Sun Q."/>
            <person name="Ohkuma M."/>
        </authorList>
    </citation>
    <scope>NUCLEOTIDE SEQUENCE</scope>
    <source>
        <strain evidence="6">JCM 3172</strain>
    </source>
</reference>
<accession>A0A918LLR7</accession>
<dbReference type="SUPFAM" id="SSF46689">
    <property type="entry name" value="Homeodomain-like"/>
    <property type="match status" value="1"/>
</dbReference>
<dbReference type="InterPro" id="IPR009057">
    <property type="entry name" value="Homeodomain-like_sf"/>
</dbReference>
<name>A0A918LLR7_9ACTN</name>
<dbReference type="InterPro" id="IPR050204">
    <property type="entry name" value="AraC_XylS_family_regulators"/>
</dbReference>
<evidence type="ECO:0000313" key="7">
    <source>
        <dbReference type="Proteomes" id="UP000619486"/>
    </source>
</evidence>
<sequence>MLGGARRADDNGPARLGHLHGQMADAADRRVHQHPLARAELRRVHLSVRTFSRRLREETGTTPGQWLNQQRVDHARRLLETTDLTVDRVAAASGFGTAVSLRQHLAATLGVSPTAYRQTFRARERPDALPDSGPAAGALTPR</sequence>
<gene>
    <name evidence="6" type="ORF">GCM10014713_04140</name>
</gene>
<evidence type="ECO:0000256" key="2">
    <source>
        <dbReference type="ARBA" id="ARBA00023125"/>
    </source>
</evidence>
<evidence type="ECO:0000256" key="1">
    <source>
        <dbReference type="ARBA" id="ARBA00023015"/>
    </source>
</evidence>
<dbReference type="PANTHER" id="PTHR46796">
    <property type="entry name" value="HTH-TYPE TRANSCRIPTIONAL ACTIVATOR RHAS-RELATED"/>
    <property type="match status" value="1"/>
</dbReference>
<keyword evidence="2" id="KW-0238">DNA-binding</keyword>
<reference evidence="6" key="1">
    <citation type="journal article" date="2014" name="Int. J. Syst. Evol. Microbiol.">
        <title>Complete genome sequence of Corynebacterium casei LMG S-19264T (=DSM 44701T), isolated from a smear-ripened cheese.</title>
        <authorList>
            <consortium name="US DOE Joint Genome Institute (JGI-PGF)"/>
            <person name="Walter F."/>
            <person name="Albersmeier A."/>
            <person name="Kalinowski J."/>
            <person name="Ruckert C."/>
        </authorList>
    </citation>
    <scope>NUCLEOTIDE SEQUENCE</scope>
    <source>
        <strain evidence="6">JCM 3172</strain>
    </source>
</reference>
<dbReference type="PROSITE" id="PS01124">
    <property type="entry name" value="HTH_ARAC_FAMILY_2"/>
    <property type="match status" value="1"/>
</dbReference>
<evidence type="ECO:0000259" key="5">
    <source>
        <dbReference type="PROSITE" id="PS01124"/>
    </source>
</evidence>
<dbReference type="Proteomes" id="UP000619486">
    <property type="component" value="Unassembled WGS sequence"/>
</dbReference>
<evidence type="ECO:0000256" key="4">
    <source>
        <dbReference type="SAM" id="MobiDB-lite"/>
    </source>
</evidence>
<dbReference type="EMBL" id="BMQQ01000001">
    <property type="protein sequence ID" value="GGT14574.1"/>
    <property type="molecule type" value="Genomic_DNA"/>
</dbReference>
<comment type="caution">
    <text evidence="6">The sequence shown here is derived from an EMBL/GenBank/DDBJ whole genome shotgun (WGS) entry which is preliminary data.</text>
</comment>
<feature type="region of interest" description="Disordered" evidence="4">
    <location>
        <begin position="121"/>
        <end position="142"/>
    </location>
</feature>
<dbReference type="GO" id="GO:0043565">
    <property type="term" value="F:sequence-specific DNA binding"/>
    <property type="evidence" value="ECO:0007669"/>
    <property type="project" value="InterPro"/>
</dbReference>
<dbReference type="Pfam" id="PF12833">
    <property type="entry name" value="HTH_18"/>
    <property type="match status" value="1"/>
</dbReference>